<comment type="similarity">
    <text evidence="2 7">Belongs to the DedA family.</text>
</comment>
<keyword evidence="5 7" id="KW-1133">Transmembrane helix</keyword>
<dbReference type="PANTHER" id="PTHR30353:SF0">
    <property type="entry name" value="TRANSMEMBRANE PROTEIN"/>
    <property type="match status" value="1"/>
</dbReference>
<organism evidence="9 10">
    <name type="scientific">Sporichthya brevicatena</name>
    <dbReference type="NCBI Taxonomy" id="171442"/>
    <lineage>
        <taxon>Bacteria</taxon>
        <taxon>Bacillati</taxon>
        <taxon>Actinomycetota</taxon>
        <taxon>Actinomycetes</taxon>
        <taxon>Sporichthyales</taxon>
        <taxon>Sporichthyaceae</taxon>
        <taxon>Sporichthya</taxon>
    </lineage>
</organism>
<feature type="transmembrane region" description="Helical" evidence="7">
    <location>
        <begin position="147"/>
        <end position="169"/>
    </location>
</feature>
<dbReference type="InterPro" id="IPR032816">
    <property type="entry name" value="VTT_dom"/>
</dbReference>
<evidence type="ECO:0000256" key="7">
    <source>
        <dbReference type="RuleBase" id="RU367016"/>
    </source>
</evidence>
<feature type="transmembrane region" description="Helical" evidence="7">
    <location>
        <begin position="62"/>
        <end position="83"/>
    </location>
</feature>
<sequence>MNVALGPSWLEPEQLIDNFGFAGLLLIIFAECGILLGLVFPGDSLLFIAGLLLADDTLSQPLWLACVCLWIAATAGNLVGYWIGRRTGPAVFARPNSRIFKQEYVEKTAAFFDKHGGRAIVLARFVPIVRTLITFMAGSVKMNARAFTLYSMVGALLWAVGVTVLGYQLGEVDFVREHVEAILLGVVALSVLPIAIHLLRERRSRTEHATEPEAGDPVA</sequence>
<evidence type="ECO:0000256" key="2">
    <source>
        <dbReference type="ARBA" id="ARBA00010792"/>
    </source>
</evidence>
<evidence type="ECO:0000256" key="5">
    <source>
        <dbReference type="ARBA" id="ARBA00022989"/>
    </source>
</evidence>
<feature type="domain" description="VTT" evidence="8">
    <location>
        <begin position="40"/>
        <end position="168"/>
    </location>
</feature>
<gene>
    <name evidence="9" type="ORF">GCM10009547_42480</name>
</gene>
<protein>
    <recommendedName>
        <fullName evidence="8">VTT domain-containing protein</fullName>
    </recommendedName>
</protein>
<dbReference type="Pfam" id="PF09335">
    <property type="entry name" value="VTT_dom"/>
    <property type="match status" value="1"/>
</dbReference>
<name>A0ABN1HAC1_9ACTN</name>
<evidence type="ECO:0000256" key="6">
    <source>
        <dbReference type="ARBA" id="ARBA00023136"/>
    </source>
</evidence>
<comment type="subcellular location">
    <subcellularLocation>
        <location evidence="1 7">Cell membrane</location>
        <topology evidence="1 7">Multi-pass membrane protein</topology>
    </subcellularLocation>
</comment>
<dbReference type="InterPro" id="IPR032818">
    <property type="entry name" value="DedA-like"/>
</dbReference>
<comment type="caution">
    <text evidence="9">The sequence shown here is derived from an EMBL/GenBank/DDBJ whole genome shotgun (WGS) entry which is preliminary data.</text>
</comment>
<feature type="transmembrane region" description="Helical" evidence="7">
    <location>
        <begin position="20"/>
        <end position="41"/>
    </location>
</feature>
<evidence type="ECO:0000259" key="8">
    <source>
        <dbReference type="Pfam" id="PF09335"/>
    </source>
</evidence>
<dbReference type="PANTHER" id="PTHR30353">
    <property type="entry name" value="INNER MEMBRANE PROTEIN DEDA-RELATED"/>
    <property type="match status" value="1"/>
</dbReference>
<evidence type="ECO:0000313" key="9">
    <source>
        <dbReference type="EMBL" id="GAA0633968.1"/>
    </source>
</evidence>
<evidence type="ECO:0000313" key="10">
    <source>
        <dbReference type="Proteomes" id="UP001500957"/>
    </source>
</evidence>
<keyword evidence="3 7" id="KW-1003">Cell membrane</keyword>
<dbReference type="EMBL" id="BAAAHE010000045">
    <property type="protein sequence ID" value="GAA0633968.1"/>
    <property type="molecule type" value="Genomic_DNA"/>
</dbReference>
<feature type="transmembrane region" description="Helical" evidence="7">
    <location>
        <begin position="181"/>
        <end position="199"/>
    </location>
</feature>
<accession>A0ABN1HAC1</accession>
<keyword evidence="4 7" id="KW-0812">Transmembrane</keyword>
<dbReference type="Proteomes" id="UP001500957">
    <property type="component" value="Unassembled WGS sequence"/>
</dbReference>
<evidence type="ECO:0000256" key="1">
    <source>
        <dbReference type="ARBA" id="ARBA00004651"/>
    </source>
</evidence>
<proteinExistence type="inferred from homology"/>
<reference evidence="9 10" key="1">
    <citation type="journal article" date="2019" name="Int. J. Syst. Evol. Microbiol.">
        <title>The Global Catalogue of Microorganisms (GCM) 10K type strain sequencing project: providing services to taxonomists for standard genome sequencing and annotation.</title>
        <authorList>
            <consortium name="The Broad Institute Genomics Platform"/>
            <consortium name="The Broad Institute Genome Sequencing Center for Infectious Disease"/>
            <person name="Wu L."/>
            <person name="Ma J."/>
        </authorList>
    </citation>
    <scope>NUCLEOTIDE SEQUENCE [LARGE SCALE GENOMIC DNA]</scope>
    <source>
        <strain evidence="9 10">JCM 10671</strain>
    </source>
</reference>
<evidence type="ECO:0000256" key="3">
    <source>
        <dbReference type="ARBA" id="ARBA00022475"/>
    </source>
</evidence>
<evidence type="ECO:0000256" key="4">
    <source>
        <dbReference type="ARBA" id="ARBA00022692"/>
    </source>
</evidence>
<keyword evidence="6 7" id="KW-0472">Membrane</keyword>
<dbReference type="RefSeq" id="WP_344608562.1">
    <property type="nucleotide sequence ID" value="NZ_BAAAHE010000045.1"/>
</dbReference>
<keyword evidence="10" id="KW-1185">Reference proteome</keyword>